<accession>A0A815TY86</accession>
<evidence type="ECO:0000313" key="3">
    <source>
        <dbReference type="EMBL" id="CAF1513199.1"/>
    </source>
</evidence>
<dbReference type="GO" id="GO:0005737">
    <property type="term" value="C:cytoplasm"/>
    <property type="evidence" value="ECO:0007669"/>
    <property type="project" value="TreeGrafter"/>
</dbReference>
<feature type="region of interest" description="Disordered" evidence="1">
    <location>
        <begin position="49"/>
        <end position="74"/>
    </location>
</feature>
<name>A0A815TY86_ADIRI</name>
<dbReference type="OrthoDB" id="10062814at2759"/>
<evidence type="ECO:0000313" key="2">
    <source>
        <dbReference type="EMBL" id="CAF1078588.1"/>
    </source>
</evidence>
<feature type="compositionally biased region" description="Gly residues" evidence="1">
    <location>
        <begin position="417"/>
        <end position="427"/>
    </location>
</feature>
<dbReference type="Proteomes" id="UP000663828">
    <property type="component" value="Unassembled WGS sequence"/>
</dbReference>
<sequence length="468" mass="52555">MPSVTDIQQQPSTASNTHGKSTPPPTTTTDSTNADPIIQVLSVLEKKQRNLGKRKEKLEAFEKSEKSGKELHKDQKDALAKLPEVLGQMECVKELSEQIKKIQIESVKYQKNLLKQATAEKRSLVSQRLREYAQLRYLLDHRPTTLKPEESTLLDELSTVINPADSSLNSISRSIDTVLSIYQGGSSATSVKNLQGRNVHDVRAVLERLIQTSEPQVSSSDKTTEQVQTKESDETNETNTETDNVHAIATNNFNEYPFQLDTRTQDVSVEQIIQNSQFLSNDLTNQSQDNDDDQTRDSNQYSQPSTGIDLNQQTSSLLSLDNQQQDNVTNLVDAHDQQGDEQWQQQQQRGNAQRGGQFSNGGGNRAYHRGRSNNYHQQWRGSRGGGYDNSYGNPSQRSYYDNNNRGRGGSNQNYRGNRGGNYRGGNRGYNNNGNGYQNPAQYHPNNNQPQQVHSAPPNSTHSHHQQQQ</sequence>
<comment type="caution">
    <text evidence="3">The sequence shown here is derived from an EMBL/GenBank/DDBJ whole genome shotgun (WGS) entry which is preliminary data.</text>
</comment>
<dbReference type="AlphaFoldDB" id="A0A815TY86"/>
<keyword evidence="4" id="KW-1185">Reference proteome</keyword>
<dbReference type="GO" id="GO:0003723">
    <property type="term" value="F:RNA binding"/>
    <property type="evidence" value="ECO:0007669"/>
    <property type="project" value="TreeGrafter"/>
</dbReference>
<dbReference type="EMBL" id="CAJNOJ010000088">
    <property type="protein sequence ID" value="CAF1078588.1"/>
    <property type="molecule type" value="Genomic_DNA"/>
</dbReference>
<feature type="compositionally biased region" description="Polar residues" evidence="1">
    <location>
        <begin position="439"/>
        <end position="460"/>
    </location>
</feature>
<feature type="region of interest" description="Disordered" evidence="1">
    <location>
        <begin position="336"/>
        <end position="468"/>
    </location>
</feature>
<feature type="compositionally biased region" description="Basic and acidic residues" evidence="1">
    <location>
        <begin position="222"/>
        <end position="233"/>
    </location>
</feature>
<feature type="compositionally biased region" description="Low complexity" evidence="1">
    <location>
        <begin position="397"/>
        <end position="416"/>
    </location>
</feature>
<feature type="compositionally biased region" description="Basic and acidic residues" evidence="1">
    <location>
        <begin position="56"/>
        <end position="74"/>
    </location>
</feature>
<evidence type="ECO:0000256" key="1">
    <source>
        <dbReference type="SAM" id="MobiDB-lite"/>
    </source>
</evidence>
<feature type="compositionally biased region" description="Low complexity" evidence="1">
    <location>
        <begin position="428"/>
        <end position="438"/>
    </location>
</feature>
<feature type="region of interest" description="Disordered" evidence="1">
    <location>
        <begin position="278"/>
        <end position="309"/>
    </location>
</feature>
<dbReference type="EMBL" id="CAJNOR010004579">
    <property type="protein sequence ID" value="CAF1513199.1"/>
    <property type="molecule type" value="Genomic_DNA"/>
</dbReference>
<reference evidence="3" key="1">
    <citation type="submission" date="2021-02" db="EMBL/GenBank/DDBJ databases">
        <authorList>
            <person name="Nowell W R."/>
        </authorList>
    </citation>
    <scope>NUCLEOTIDE SEQUENCE</scope>
</reference>
<proteinExistence type="predicted"/>
<feature type="region of interest" description="Disordered" evidence="1">
    <location>
        <begin position="1"/>
        <end position="35"/>
    </location>
</feature>
<feature type="compositionally biased region" description="Polar residues" evidence="1">
    <location>
        <begin position="210"/>
        <end position="221"/>
    </location>
</feature>
<feature type="compositionally biased region" description="Polar residues" evidence="1">
    <location>
        <begin position="1"/>
        <end position="20"/>
    </location>
</feature>
<dbReference type="Proteomes" id="UP000663852">
    <property type="component" value="Unassembled WGS sequence"/>
</dbReference>
<organism evidence="3 4">
    <name type="scientific">Adineta ricciae</name>
    <name type="common">Rotifer</name>
    <dbReference type="NCBI Taxonomy" id="249248"/>
    <lineage>
        <taxon>Eukaryota</taxon>
        <taxon>Metazoa</taxon>
        <taxon>Spiralia</taxon>
        <taxon>Gnathifera</taxon>
        <taxon>Rotifera</taxon>
        <taxon>Eurotatoria</taxon>
        <taxon>Bdelloidea</taxon>
        <taxon>Adinetida</taxon>
        <taxon>Adinetidae</taxon>
        <taxon>Adineta</taxon>
    </lineage>
</organism>
<dbReference type="PANTHER" id="PTHR22922">
    <property type="entry name" value="GPI-ANCHORED PROTEIN P137"/>
    <property type="match status" value="1"/>
</dbReference>
<protein>
    <submittedName>
        <fullName evidence="3">Uncharacterized protein</fullName>
    </submittedName>
</protein>
<evidence type="ECO:0000313" key="4">
    <source>
        <dbReference type="Proteomes" id="UP000663828"/>
    </source>
</evidence>
<dbReference type="PANTHER" id="PTHR22922:SF19">
    <property type="entry name" value="CAPRIN HOMOLOG"/>
    <property type="match status" value="1"/>
</dbReference>
<dbReference type="InterPro" id="IPR028816">
    <property type="entry name" value="Caprin"/>
</dbReference>
<gene>
    <name evidence="2" type="ORF">EDS130_LOCUS18835</name>
    <name evidence="3" type="ORF">XAT740_LOCUS40338</name>
</gene>
<feature type="compositionally biased region" description="Low complexity" evidence="1">
    <location>
        <begin position="340"/>
        <end position="357"/>
    </location>
</feature>
<feature type="region of interest" description="Disordered" evidence="1">
    <location>
        <begin position="210"/>
        <end position="242"/>
    </location>
</feature>